<evidence type="ECO:0000313" key="1">
    <source>
        <dbReference type="EMBL" id="KAL0412266.1"/>
    </source>
</evidence>
<protein>
    <submittedName>
        <fullName evidence="1">Uncharacterized protein</fullName>
    </submittedName>
</protein>
<organism evidence="1">
    <name type="scientific">Sesamum latifolium</name>
    <dbReference type="NCBI Taxonomy" id="2727402"/>
    <lineage>
        <taxon>Eukaryota</taxon>
        <taxon>Viridiplantae</taxon>
        <taxon>Streptophyta</taxon>
        <taxon>Embryophyta</taxon>
        <taxon>Tracheophyta</taxon>
        <taxon>Spermatophyta</taxon>
        <taxon>Magnoliopsida</taxon>
        <taxon>eudicotyledons</taxon>
        <taxon>Gunneridae</taxon>
        <taxon>Pentapetalae</taxon>
        <taxon>asterids</taxon>
        <taxon>lamiids</taxon>
        <taxon>Lamiales</taxon>
        <taxon>Pedaliaceae</taxon>
        <taxon>Sesamum</taxon>
    </lineage>
</organism>
<reference evidence="1" key="2">
    <citation type="journal article" date="2024" name="Plant">
        <title>Genomic evolution and insights into agronomic trait innovations of Sesamum species.</title>
        <authorList>
            <person name="Miao H."/>
            <person name="Wang L."/>
            <person name="Qu L."/>
            <person name="Liu H."/>
            <person name="Sun Y."/>
            <person name="Le M."/>
            <person name="Wang Q."/>
            <person name="Wei S."/>
            <person name="Zheng Y."/>
            <person name="Lin W."/>
            <person name="Duan Y."/>
            <person name="Cao H."/>
            <person name="Xiong S."/>
            <person name="Wang X."/>
            <person name="Wei L."/>
            <person name="Li C."/>
            <person name="Ma Q."/>
            <person name="Ju M."/>
            <person name="Zhao R."/>
            <person name="Li G."/>
            <person name="Mu C."/>
            <person name="Tian Q."/>
            <person name="Mei H."/>
            <person name="Zhang T."/>
            <person name="Gao T."/>
            <person name="Zhang H."/>
        </authorList>
    </citation>
    <scope>NUCLEOTIDE SEQUENCE</scope>
    <source>
        <strain evidence="1">KEN1</strain>
    </source>
</reference>
<dbReference type="PANTHER" id="PTHR37610:SF40">
    <property type="entry name" value="OS01G0909600 PROTEIN"/>
    <property type="match status" value="1"/>
</dbReference>
<name>A0AAW2U4D2_9LAMI</name>
<dbReference type="EMBL" id="JACGWN010000013">
    <property type="protein sequence ID" value="KAL0412266.1"/>
    <property type="molecule type" value="Genomic_DNA"/>
</dbReference>
<dbReference type="PANTHER" id="PTHR37610">
    <property type="entry name" value="CCHC-TYPE DOMAIN-CONTAINING PROTEIN"/>
    <property type="match status" value="1"/>
</dbReference>
<proteinExistence type="predicted"/>
<gene>
    <name evidence="1" type="ORF">Slati_3816300</name>
</gene>
<comment type="caution">
    <text evidence="1">The sequence shown here is derived from an EMBL/GenBank/DDBJ whole genome shotgun (WGS) entry which is preliminary data.</text>
</comment>
<sequence length="209" mass="24341">MLFVTLVWGRAVKFTLGTKKRLSFIDERSVHPVNNSEELDEWISIDYMIIIWILNSISKNIVDAFIYVTSVRSLLLQLEARYGRSNGPMIYNLEREIPPISQGVMSVIDYFMKIKMLWDELICLDPLPASTCTTHKQVVNREASRQLMRFLMGLNSIYEHVRSQILLMELHPHVQKAFSMVLQVEKELQVRVHLPERGNGLCIRYSTKD</sequence>
<accession>A0AAW2U4D2</accession>
<reference evidence="1" key="1">
    <citation type="submission" date="2020-06" db="EMBL/GenBank/DDBJ databases">
        <authorList>
            <person name="Li T."/>
            <person name="Hu X."/>
            <person name="Zhang T."/>
            <person name="Song X."/>
            <person name="Zhang H."/>
            <person name="Dai N."/>
            <person name="Sheng W."/>
            <person name="Hou X."/>
            <person name="Wei L."/>
        </authorList>
    </citation>
    <scope>NUCLEOTIDE SEQUENCE</scope>
    <source>
        <strain evidence="1">KEN1</strain>
        <tissue evidence="1">Leaf</tissue>
    </source>
</reference>
<dbReference type="AlphaFoldDB" id="A0AAW2U4D2"/>